<dbReference type="PANTHER" id="PTHR43433">
    <property type="entry name" value="HYDROLASE, ALPHA/BETA FOLD FAMILY PROTEIN"/>
    <property type="match status" value="1"/>
</dbReference>
<name>A0A5R9L8C0_9ENTR</name>
<keyword evidence="2" id="KW-0378">Hydrolase</keyword>
<feature type="domain" description="AB hydrolase-1" evidence="1">
    <location>
        <begin position="21"/>
        <end position="130"/>
    </location>
</feature>
<proteinExistence type="predicted"/>
<dbReference type="PANTHER" id="PTHR43433:SF5">
    <property type="entry name" value="AB HYDROLASE-1 DOMAIN-CONTAINING PROTEIN"/>
    <property type="match status" value="1"/>
</dbReference>
<evidence type="ECO:0000259" key="1">
    <source>
        <dbReference type="Pfam" id="PF00561"/>
    </source>
</evidence>
<keyword evidence="3" id="KW-1185">Reference proteome</keyword>
<dbReference type="InterPro" id="IPR000073">
    <property type="entry name" value="AB_hydrolase_1"/>
</dbReference>
<gene>
    <name evidence="2" type="ORF">FE839_23655</name>
</gene>
<sequence>MSFFTYQNSAIRYDCYGRGAPLLFMHGLAADRHQALATLAGLSGHRIIVVDMPGHGESAGSGCGFTYYADIALALMAHLSIDTVCLGGISMGAGIALCASQRAPQRVSGLLLVRPAWLAEPASPHLDIIARIGRWLASGPEYARCRLESDPEFIRIVANNPGAASSIHGALTRAQAVSSARILPAMVADRPINTIDILATLPHPALVIGNEDDPLHPVALARTLATLLPGARYHQVPSRYLAPKAHSQALLTQIQAFLA</sequence>
<organism evidence="2 3">
    <name type="scientific">Klebsiella indica</name>
    <dbReference type="NCBI Taxonomy" id="2582917"/>
    <lineage>
        <taxon>Bacteria</taxon>
        <taxon>Pseudomonadati</taxon>
        <taxon>Pseudomonadota</taxon>
        <taxon>Gammaproteobacteria</taxon>
        <taxon>Enterobacterales</taxon>
        <taxon>Enterobacteriaceae</taxon>
        <taxon>Klebsiella/Raoultella group</taxon>
        <taxon>Klebsiella</taxon>
    </lineage>
</organism>
<dbReference type="Pfam" id="PF00561">
    <property type="entry name" value="Abhydrolase_1"/>
    <property type="match status" value="1"/>
</dbReference>
<dbReference type="Proteomes" id="UP000307430">
    <property type="component" value="Unassembled WGS sequence"/>
</dbReference>
<dbReference type="AlphaFoldDB" id="A0A5R9L8C0"/>
<dbReference type="Gene3D" id="3.40.50.1820">
    <property type="entry name" value="alpha/beta hydrolase"/>
    <property type="match status" value="1"/>
</dbReference>
<reference evidence="2 3" key="1">
    <citation type="submission" date="2019-05" db="EMBL/GenBank/DDBJ databases">
        <title>Genome sequence of Klebsiella sp strain TOUT106.</title>
        <authorList>
            <person name="Rahi P."/>
            <person name="Chaudhari D."/>
        </authorList>
    </citation>
    <scope>NUCLEOTIDE SEQUENCE [LARGE SCALE GENOMIC DNA]</scope>
    <source>
        <strain evidence="2 3">TOUT106</strain>
    </source>
</reference>
<dbReference type="InterPro" id="IPR050471">
    <property type="entry name" value="AB_hydrolase"/>
</dbReference>
<dbReference type="GO" id="GO:0016787">
    <property type="term" value="F:hydrolase activity"/>
    <property type="evidence" value="ECO:0007669"/>
    <property type="project" value="UniProtKB-KW"/>
</dbReference>
<dbReference type="SUPFAM" id="SSF53474">
    <property type="entry name" value="alpha/beta-Hydrolases"/>
    <property type="match status" value="1"/>
</dbReference>
<evidence type="ECO:0000313" key="2">
    <source>
        <dbReference type="EMBL" id="TLV04886.1"/>
    </source>
</evidence>
<dbReference type="PRINTS" id="PR00111">
    <property type="entry name" value="ABHYDROLASE"/>
</dbReference>
<accession>A0A5R9L8C0</accession>
<evidence type="ECO:0000313" key="3">
    <source>
        <dbReference type="Proteomes" id="UP000307430"/>
    </source>
</evidence>
<dbReference type="InterPro" id="IPR029058">
    <property type="entry name" value="AB_hydrolase_fold"/>
</dbReference>
<protein>
    <submittedName>
        <fullName evidence="2">Alpha/beta hydrolase</fullName>
    </submittedName>
</protein>
<dbReference type="EMBL" id="VCHQ01000041">
    <property type="protein sequence ID" value="TLV04886.1"/>
    <property type="molecule type" value="Genomic_DNA"/>
</dbReference>
<comment type="caution">
    <text evidence="2">The sequence shown here is derived from an EMBL/GenBank/DDBJ whole genome shotgun (WGS) entry which is preliminary data.</text>
</comment>